<feature type="signal peptide" evidence="3">
    <location>
        <begin position="1"/>
        <end position="22"/>
    </location>
</feature>
<evidence type="ECO:0000313" key="5">
    <source>
        <dbReference type="Proteomes" id="UP000249464"/>
    </source>
</evidence>
<keyword evidence="2" id="KW-0472">Membrane</keyword>
<keyword evidence="5" id="KW-1185">Reference proteome</keyword>
<accession>A0A2X0P6T3</accession>
<proteinExistence type="predicted"/>
<protein>
    <submittedName>
        <fullName evidence="4">BQ5605_C005g03543 protein</fullName>
    </submittedName>
</protein>
<feature type="chain" id="PRO_5015927060" evidence="3">
    <location>
        <begin position="23"/>
        <end position="258"/>
    </location>
</feature>
<evidence type="ECO:0000313" key="4">
    <source>
        <dbReference type="EMBL" id="SGY77024.1"/>
    </source>
</evidence>
<keyword evidence="2" id="KW-0812">Transmembrane</keyword>
<reference evidence="4 5" key="1">
    <citation type="submission" date="2016-11" db="EMBL/GenBank/DDBJ databases">
        <authorList>
            <person name="Jaros S."/>
            <person name="Januszkiewicz K."/>
            <person name="Wedrychowicz H."/>
        </authorList>
    </citation>
    <scope>NUCLEOTIDE SEQUENCE [LARGE SCALE GENOMIC DNA]</scope>
</reference>
<dbReference type="EMBL" id="FQNC01000047">
    <property type="protein sequence ID" value="SGY77024.1"/>
    <property type="molecule type" value="Genomic_DNA"/>
</dbReference>
<name>A0A2X0P6T3_9BASI</name>
<feature type="transmembrane region" description="Helical" evidence="2">
    <location>
        <begin position="237"/>
        <end position="255"/>
    </location>
</feature>
<gene>
    <name evidence="4" type="primary">BQ5605_C005g03543</name>
    <name evidence="4" type="ORF">BQ5605_C005G03543</name>
</gene>
<keyword evidence="2" id="KW-1133">Transmembrane helix</keyword>
<feature type="transmembrane region" description="Helical" evidence="2">
    <location>
        <begin position="208"/>
        <end position="230"/>
    </location>
</feature>
<feature type="compositionally biased region" description="Basic residues" evidence="1">
    <location>
        <begin position="189"/>
        <end position="201"/>
    </location>
</feature>
<feature type="region of interest" description="Disordered" evidence="1">
    <location>
        <begin position="175"/>
        <end position="201"/>
    </location>
</feature>
<evidence type="ECO:0000256" key="3">
    <source>
        <dbReference type="SAM" id="SignalP"/>
    </source>
</evidence>
<evidence type="ECO:0000256" key="2">
    <source>
        <dbReference type="SAM" id="Phobius"/>
    </source>
</evidence>
<dbReference type="Proteomes" id="UP000249464">
    <property type="component" value="Unassembled WGS sequence"/>
</dbReference>
<organism evidence="4 5">
    <name type="scientific">Microbotryum silenes-dioicae</name>
    <dbReference type="NCBI Taxonomy" id="796604"/>
    <lineage>
        <taxon>Eukaryota</taxon>
        <taxon>Fungi</taxon>
        <taxon>Dikarya</taxon>
        <taxon>Basidiomycota</taxon>
        <taxon>Pucciniomycotina</taxon>
        <taxon>Microbotryomycetes</taxon>
        <taxon>Microbotryales</taxon>
        <taxon>Microbotryaceae</taxon>
        <taxon>Microbotryum</taxon>
    </lineage>
</organism>
<dbReference type="AlphaFoldDB" id="A0A2X0P6T3"/>
<sequence length="258" mass="28816">MRSHFLLGTLLAFASHSAFVRGFLVDNTQFYKSLEQNSIGIQGNFTFKNQFTKKYLSFARKSTGHGRDSKMGIVTQSQPAMLGLEWLSSKATSGKQTRFFRGLTISFTKFCVASQYGRSKPDRGGGDVAGVAYTCKKRGDPTIVKAMWFAFDCGSPSDRFIDLLDRLRDHDSPKAANYHWRKNNPGPAHRQRPRNHHRHWKPPHPRSLVALVLAVALAIALAVTLALAMVIVLSTRIIISLIITVDLKFSLLGVIRMP</sequence>
<keyword evidence="3" id="KW-0732">Signal</keyword>
<evidence type="ECO:0000256" key="1">
    <source>
        <dbReference type="SAM" id="MobiDB-lite"/>
    </source>
</evidence>